<organism evidence="8 9">
    <name type="scientific">Butyrivibrio proteoclasticus</name>
    <dbReference type="NCBI Taxonomy" id="43305"/>
    <lineage>
        <taxon>Bacteria</taxon>
        <taxon>Bacillati</taxon>
        <taxon>Bacillota</taxon>
        <taxon>Clostridia</taxon>
        <taxon>Lachnospirales</taxon>
        <taxon>Lachnospiraceae</taxon>
        <taxon>Butyrivibrio</taxon>
    </lineage>
</organism>
<feature type="active site" description="Proton donor" evidence="4">
    <location>
        <position position="172"/>
    </location>
</feature>
<name>A0A1I5SJM9_9FIRM</name>
<protein>
    <submittedName>
        <fullName evidence="8">Alpha-N-arabinofuranosidase</fullName>
    </submittedName>
</protein>
<feature type="active site" description="Proton acceptor" evidence="4">
    <location>
        <position position="14"/>
    </location>
</feature>
<accession>A0A1I5SJM9</accession>
<dbReference type="RefSeq" id="WP_074885560.1">
    <property type="nucleotide sequence ID" value="NZ_FOXO01000006.1"/>
</dbReference>
<reference evidence="9" key="1">
    <citation type="submission" date="2016-10" db="EMBL/GenBank/DDBJ databases">
        <authorList>
            <person name="Varghese N."/>
            <person name="Submissions S."/>
        </authorList>
    </citation>
    <scope>NUCLEOTIDE SEQUENCE [LARGE SCALE GENOMIC DNA]</scope>
    <source>
        <strain evidence="9">P18</strain>
    </source>
</reference>
<dbReference type="EMBL" id="FOXO01000006">
    <property type="protein sequence ID" value="SFP70960.1"/>
    <property type="molecule type" value="Genomic_DNA"/>
</dbReference>
<dbReference type="Gene3D" id="2.60.120.200">
    <property type="match status" value="1"/>
</dbReference>
<sequence length="494" mass="54859">MRFNNPIITGFAADPSICFAKGYYYLVNSSFAYFPAIPVFRSKDLVNWEQVGNALDSIDEIDTDNLDINGGVWAPTIRYLDGVFFICAAVEKVGNLIIHTFNPEGAWSKPVWVDFGGIDPSLFFEDGKAYFCTNDWSDGRPGVWLGVVDPYSGQILQDFKCVYRGNDGGWLEAPHIYHIGEYYYLMAAEGGTYSGHMEIVARSKDILGPYENCPMNPILTNRNDTGKAISCTGHGDLIKTETGHYYMVHLGCRPGKLSVSHLGRETFLSPVEFSDGWPVVKGKMAHIENECDDLVGLQKTDKSFVDSFTNDKWPVEWRFLRGKGENNFKRQPGCLLAELKDGTSEAFAYVRQPDLNFECQVEIIVSGSRLGEGAAAGIRVFLADDFNIFWGIKREKDQYKLVLDQKADEIKATYLNVDLPQVNGDVVCLKIKGNKDSYAFEASCEGHDSISAAVSNRFLSPSVMDRSFVGTMLGIGIIGGEGESSGAFKYIRIN</sequence>
<dbReference type="Gene3D" id="2.115.10.20">
    <property type="entry name" value="Glycosyl hydrolase domain, family 43"/>
    <property type="match status" value="1"/>
</dbReference>
<evidence type="ECO:0000259" key="7">
    <source>
        <dbReference type="Pfam" id="PF17851"/>
    </source>
</evidence>
<dbReference type="InterPro" id="IPR013320">
    <property type="entry name" value="ConA-like_dom_sf"/>
</dbReference>
<evidence type="ECO:0000256" key="3">
    <source>
        <dbReference type="ARBA" id="ARBA00023295"/>
    </source>
</evidence>
<evidence type="ECO:0000313" key="8">
    <source>
        <dbReference type="EMBL" id="SFP70960.1"/>
    </source>
</evidence>
<evidence type="ECO:0000256" key="6">
    <source>
        <dbReference type="RuleBase" id="RU361187"/>
    </source>
</evidence>
<dbReference type="InterPro" id="IPR006710">
    <property type="entry name" value="Glyco_hydro_43"/>
</dbReference>
<proteinExistence type="inferred from homology"/>
<dbReference type="InterPro" id="IPR041542">
    <property type="entry name" value="GH43_C2"/>
</dbReference>
<gene>
    <name evidence="8" type="ORF">SAMN04487928_106107</name>
</gene>
<keyword evidence="3 6" id="KW-0326">Glycosidase</keyword>
<evidence type="ECO:0000313" key="9">
    <source>
        <dbReference type="Proteomes" id="UP000182624"/>
    </source>
</evidence>
<feature type="domain" description="Beta-xylosidase C-terminal Concanavalin A-like" evidence="7">
    <location>
        <begin position="306"/>
        <end position="490"/>
    </location>
</feature>
<dbReference type="Pfam" id="PF04616">
    <property type="entry name" value="Glyco_hydro_43"/>
    <property type="match status" value="1"/>
</dbReference>
<evidence type="ECO:0000256" key="4">
    <source>
        <dbReference type="PIRSR" id="PIRSR606710-1"/>
    </source>
</evidence>
<dbReference type="SUPFAM" id="SSF49899">
    <property type="entry name" value="Concanavalin A-like lectins/glucanases"/>
    <property type="match status" value="1"/>
</dbReference>
<feature type="site" description="Important for catalytic activity, responsible for pKa modulation of the active site Glu and correct orientation of both the proton donor and substrate" evidence="5">
    <location>
        <position position="119"/>
    </location>
</feature>
<evidence type="ECO:0000256" key="5">
    <source>
        <dbReference type="PIRSR" id="PIRSR606710-2"/>
    </source>
</evidence>
<dbReference type="InterPro" id="IPR051795">
    <property type="entry name" value="Glycosyl_Hydrlase_43"/>
</dbReference>
<comment type="similarity">
    <text evidence="1 6">Belongs to the glycosyl hydrolase 43 family.</text>
</comment>
<keyword evidence="2 6" id="KW-0378">Hydrolase</keyword>
<dbReference type="PANTHER" id="PTHR42812">
    <property type="entry name" value="BETA-XYLOSIDASE"/>
    <property type="match status" value="1"/>
</dbReference>
<evidence type="ECO:0000256" key="1">
    <source>
        <dbReference type="ARBA" id="ARBA00009865"/>
    </source>
</evidence>
<dbReference type="AlphaFoldDB" id="A0A1I5SJM9"/>
<dbReference type="InterPro" id="IPR023296">
    <property type="entry name" value="Glyco_hydro_beta-prop_sf"/>
</dbReference>
<dbReference type="GO" id="GO:0004553">
    <property type="term" value="F:hydrolase activity, hydrolyzing O-glycosyl compounds"/>
    <property type="evidence" value="ECO:0007669"/>
    <property type="project" value="InterPro"/>
</dbReference>
<keyword evidence="9" id="KW-1185">Reference proteome</keyword>
<dbReference type="PANTHER" id="PTHR42812:SF5">
    <property type="entry name" value="ENDO-ARABINASE"/>
    <property type="match status" value="1"/>
</dbReference>
<evidence type="ECO:0000256" key="2">
    <source>
        <dbReference type="ARBA" id="ARBA00022801"/>
    </source>
</evidence>
<dbReference type="Pfam" id="PF17851">
    <property type="entry name" value="GH43_C2"/>
    <property type="match status" value="1"/>
</dbReference>
<dbReference type="CDD" id="cd18617">
    <property type="entry name" value="GH43_XynB-like"/>
    <property type="match status" value="1"/>
</dbReference>
<dbReference type="SUPFAM" id="SSF75005">
    <property type="entry name" value="Arabinanase/levansucrase/invertase"/>
    <property type="match status" value="1"/>
</dbReference>
<dbReference type="Proteomes" id="UP000182624">
    <property type="component" value="Unassembled WGS sequence"/>
</dbReference>
<dbReference type="GO" id="GO:0005975">
    <property type="term" value="P:carbohydrate metabolic process"/>
    <property type="evidence" value="ECO:0007669"/>
    <property type="project" value="InterPro"/>
</dbReference>